<dbReference type="AlphaFoldDB" id="A0A1Y2B983"/>
<gene>
    <name evidence="4" type="ORF">BCR39DRAFT_587489</name>
</gene>
<accession>A0A1Y2B983</accession>
<feature type="transmembrane region" description="Helical" evidence="2">
    <location>
        <begin position="61"/>
        <end position="83"/>
    </location>
</feature>
<dbReference type="OrthoDB" id="2562480at2759"/>
<dbReference type="PANTHER" id="PTHR40465:SF1">
    <property type="entry name" value="DUF6534 DOMAIN-CONTAINING PROTEIN"/>
    <property type="match status" value="1"/>
</dbReference>
<dbReference type="STRING" id="71784.A0A1Y2B983"/>
<evidence type="ECO:0000256" key="2">
    <source>
        <dbReference type="SAM" id="Phobius"/>
    </source>
</evidence>
<dbReference type="Pfam" id="PF20152">
    <property type="entry name" value="DUF6534"/>
    <property type="match status" value="1"/>
</dbReference>
<protein>
    <recommendedName>
        <fullName evidence="3">DUF6534 domain-containing protein</fullName>
    </recommendedName>
</protein>
<feature type="transmembrane region" description="Helical" evidence="2">
    <location>
        <begin position="172"/>
        <end position="192"/>
    </location>
</feature>
<keyword evidence="2" id="KW-1133">Transmembrane helix</keyword>
<reference evidence="4 5" key="1">
    <citation type="submission" date="2016-07" db="EMBL/GenBank/DDBJ databases">
        <title>Pervasive Adenine N6-methylation of Active Genes in Fungi.</title>
        <authorList>
            <consortium name="DOE Joint Genome Institute"/>
            <person name="Mondo S.J."/>
            <person name="Dannebaum R.O."/>
            <person name="Kuo R.C."/>
            <person name="Labutti K."/>
            <person name="Haridas S."/>
            <person name="Kuo A."/>
            <person name="Salamov A."/>
            <person name="Ahrendt S.R."/>
            <person name="Lipzen A."/>
            <person name="Sullivan W."/>
            <person name="Andreopoulos W.B."/>
            <person name="Clum A."/>
            <person name="Lindquist E."/>
            <person name="Daum C."/>
            <person name="Ramamoorthy G.K."/>
            <person name="Gryganskyi A."/>
            <person name="Culley D."/>
            <person name="Magnuson J.K."/>
            <person name="James T.Y."/>
            <person name="O'Malley M.A."/>
            <person name="Stajich J.E."/>
            <person name="Spatafora J.W."/>
            <person name="Visel A."/>
            <person name="Grigoriev I.V."/>
        </authorList>
    </citation>
    <scope>NUCLEOTIDE SEQUENCE [LARGE SCALE GENOMIC DNA]</scope>
    <source>
        <strain evidence="4 5">68-887.2</strain>
    </source>
</reference>
<feature type="domain" description="DUF6534" evidence="3">
    <location>
        <begin position="182"/>
        <end position="267"/>
    </location>
</feature>
<dbReference type="InParanoid" id="A0A1Y2B983"/>
<evidence type="ECO:0000313" key="5">
    <source>
        <dbReference type="Proteomes" id="UP000193986"/>
    </source>
</evidence>
<feature type="transmembrane region" description="Helical" evidence="2">
    <location>
        <begin position="134"/>
        <end position="152"/>
    </location>
</feature>
<name>A0A1Y2B983_9TREE</name>
<comment type="caution">
    <text evidence="4">The sequence shown here is derived from an EMBL/GenBank/DDBJ whole genome shotgun (WGS) entry which is preliminary data.</text>
</comment>
<dbReference type="InterPro" id="IPR045339">
    <property type="entry name" value="DUF6534"/>
</dbReference>
<dbReference type="EMBL" id="MCFC01000015">
    <property type="protein sequence ID" value="ORY31389.1"/>
    <property type="molecule type" value="Genomic_DNA"/>
</dbReference>
<proteinExistence type="predicted"/>
<evidence type="ECO:0000256" key="1">
    <source>
        <dbReference type="SAM" id="MobiDB-lite"/>
    </source>
</evidence>
<feature type="transmembrane region" description="Helical" evidence="2">
    <location>
        <begin position="213"/>
        <end position="237"/>
    </location>
</feature>
<keyword evidence="2" id="KW-0812">Transmembrane</keyword>
<dbReference type="Proteomes" id="UP000193986">
    <property type="component" value="Unassembled WGS sequence"/>
</dbReference>
<keyword evidence="2" id="KW-0472">Membrane</keyword>
<evidence type="ECO:0000313" key="4">
    <source>
        <dbReference type="EMBL" id="ORY31389.1"/>
    </source>
</evidence>
<feature type="transmembrane region" description="Helical" evidence="2">
    <location>
        <begin position="30"/>
        <end position="49"/>
    </location>
</feature>
<dbReference type="PANTHER" id="PTHR40465">
    <property type="entry name" value="CHROMOSOME 1, WHOLE GENOME SHOTGUN SEQUENCE"/>
    <property type="match status" value="1"/>
</dbReference>
<feature type="transmembrane region" description="Helical" evidence="2">
    <location>
        <begin position="243"/>
        <end position="263"/>
    </location>
</feature>
<organism evidence="4 5">
    <name type="scientific">Naematelia encephala</name>
    <dbReference type="NCBI Taxonomy" id="71784"/>
    <lineage>
        <taxon>Eukaryota</taxon>
        <taxon>Fungi</taxon>
        <taxon>Dikarya</taxon>
        <taxon>Basidiomycota</taxon>
        <taxon>Agaricomycotina</taxon>
        <taxon>Tremellomycetes</taxon>
        <taxon>Tremellales</taxon>
        <taxon>Naemateliaceae</taxon>
        <taxon>Naematelia</taxon>
    </lineage>
</organism>
<feature type="transmembrane region" description="Helical" evidence="2">
    <location>
        <begin position="103"/>
        <end position="122"/>
    </location>
</feature>
<evidence type="ECO:0000259" key="3">
    <source>
        <dbReference type="Pfam" id="PF20152"/>
    </source>
</evidence>
<feature type="region of interest" description="Disordered" evidence="1">
    <location>
        <begin position="334"/>
        <end position="367"/>
    </location>
</feature>
<keyword evidence="5" id="KW-1185">Reference proteome</keyword>
<sequence length="367" mass="40871">MSNVSDTAAAAEAAAKAHVVSNVGVTLGSYILSAWVDAVLFGVMCLQLFNWFSYKRKERLLVVCIVYCAGFFSTVMTVFLLVMTMHHFVYNFGTYLPFNSVQWIGWPPLLEGIISSACQCFYIDRAYRLNNNNILIPIGIGTLVFVSLGAAIGTRVDFGLLKAESQAANIDIFVYVWLSCTMSADILITLLVGYGLHKNRTGWTETDRLVKRLILLAFETQLPPALVSIAFIIEFAINPPSSLGVFMEVLLSKTYIVALLVVLNSRYNLRRQLGNRNDEWGDGQKRTNTYALGSARPAQATVHITTDTYTESFQVPAQRIGRNRDPAFDIKEEPEILEESEREQESLNLEDDVNHSKTGLTDAASRV</sequence>